<accession>A0A5C6V0P9</accession>
<protein>
    <submittedName>
        <fullName evidence="1">Uncharacterized protein</fullName>
    </submittedName>
</protein>
<gene>
    <name evidence="1" type="ORF">FRZ40_32185</name>
</gene>
<dbReference type="Proteomes" id="UP000321776">
    <property type="component" value="Unassembled WGS sequence"/>
</dbReference>
<sequence>MKSENLKSSQRSEALWAVAEAIEGATRAIRRARNKLNPEDCPPGSQLRQMIIVEFLNDCIQSIGEDVEGESSGG</sequence>
<comment type="caution">
    <text evidence="1">The sequence shown here is derived from an EMBL/GenBank/DDBJ whole genome shotgun (WGS) entry which is preliminary data.</text>
</comment>
<dbReference type="EMBL" id="VOQS01000005">
    <property type="protein sequence ID" value="TXC79087.1"/>
    <property type="molecule type" value="Genomic_DNA"/>
</dbReference>
<name>A0A5C6V0P9_9BURK</name>
<evidence type="ECO:0000313" key="1">
    <source>
        <dbReference type="EMBL" id="TXC79087.1"/>
    </source>
</evidence>
<proteinExistence type="predicted"/>
<dbReference type="AlphaFoldDB" id="A0A5C6V0P9"/>
<evidence type="ECO:0000313" key="2">
    <source>
        <dbReference type="Proteomes" id="UP000321776"/>
    </source>
</evidence>
<reference evidence="1 2" key="1">
    <citation type="journal article" date="2018" name="Int. J. Syst. Evol. Microbiol.">
        <title>Paraburkholderia azotifigens sp. nov., a nitrogen-fixing bacterium isolated from paddy soil.</title>
        <authorList>
            <person name="Choi G.M."/>
            <person name="Im W.T."/>
        </authorList>
    </citation>
    <scope>NUCLEOTIDE SEQUENCE [LARGE SCALE GENOMIC DNA]</scope>
    <source>
        <strain evidence="1 2">NF 2-5-3</strain>
    </source>
</reference>
<organism evidence="1 2">
    <name type="scientific">Paraburkholderia azotifigens</name>
    <dbReference type="NCBI Taxonomy" id="2057004"/>
    <lineage>
        <taxon>Bacteria</taxon>
        <taxon>Pseudomonadati</taxon>
        <taxon>Pseudomonadota</taxon>
        <taxon>Betaproteobacteria</taxon>
        <taxon>Burkholderiales</taxon>
        <taxon>Burkholderiaceae</taxon>
        <taxon>Paraburkholderia</taxon>
    </lineage>
</organism>